<protein>
    <submittedName>
        <fullName evidence="1">Uncharacterized protein</fullName>
    </submittedName>
</protein>
<dbReference type="Proteomes" id="UP001159363">
    <property type="component" value="Chromosome X"/>
</dbReference>
<evidence type="ECO:0000313" key="1">
    <source>
        <dbReference type="EMBL" id="KAJ8886581.1"/>
    </source>
</evidence>
<evidence type="ECO:0000313" key="2">
    <source>
        <dbReference type="Proteomes" id="UP001159363"/>
    </source>
</evidence>
<comment type="caution">
    <text evidence="1">The sequence shown here is derived from an EMBL/GenBank/DDBJ whole genome shotgun (WGS) entry which is preliminary data.</text>
</comment>
<proteinExistence type="predicted"/>
<sequence>MPAPFWTSETWGHCVLIFDSAKSQLDYEIVYAAELYDIVLYCLSSNTTHQLQPLGKAVFRSSEYHGDEEVMFY</sequence>
<keyword evidence="2" id="KW-1185">Reference proteome</keyword>
<accession>A0ABQ9HR81</accession>
<name>A0ABQ9HR81_9NEOP</name>
<dbReference type="EMBL" id="JARBHB010000004">
    <property type="protein sequence ID" value="KAJ8886581.1"/>
    <property type="molecule type" value="Genomic_DNA"/>
</dbReference>
<gene>
    <name evidence="1" type="ORF">PR048_012793</name>
</gene>
<reference evidence="1 2" key="1">
    <citation type="submission" date="2023-02" db="EMBL/GenBank/DDBJ databases">
        <title>LHISI_Scaffold_Assembly.</title>
        <authorList>
            <person name="Stuart O.P."/>
            <person name="Cleave R."/>
            <person name="Magrath M.J.L."/>
            <person name="Mikheyev A.S."/>
        </authorList>
    </citation>
    <scope>NUCLEOTIDE SEQUENCE [LARGE SCALE GENOMIC DNA]</scope>
    <source>
        <strain evidence="1">Daus_M_001</strain>
        <tissue evidence="1">Leg muscle</tissue>
    </source>
</reference>
<organism evidence="1 2">
    <name type="scientific">Dryococelus australis</name>
    <dbReference type="NCBI Taxonomy" id="614101"/>
    <lineage>
        <taxon>Eukaryota</taxon>
        <taxon>Metazoa</taxon>
        <taxon>Ecdysozoa</taxon>
        <taxon>Arthropoda</taxon>
        <taxon>Hexapoda</taxon>
        <taxon>Insecta</taxon>
        <taxon>Pterygota</taxon>
        <taxon>Neoptera</taxon>
        <taxon>Polyneoptera</taxon>
        <taxon>Phasmatodea</taxon>
        <taxon>Verophasmatodea</taxon>
        <taxon>Anareolatae</taxon>
        <taxon>Phasmatidae</taxon>
        <taxon>Eurycanthinae</taxon>
        <taxon>Dryococelus</taxon>
    </lineage>
</organism>